<dbReference type="Pfam" id="PF13637">
    <property type="entry name" value="Ank_4"/>
    <property type="match status" value="1"/>
</dbReference>
<feature type="repeat" description="ANK" evidence="3">
    <location>
        <begin position="181"/>
        <end position="210"/>
    </location>
</feature>
<keyword evidence="1" id="KW-0677">Repeat</keyword>
<dbReference type="PROSITE" id="PS50088">
    <property type="entry name" value="ANK_REPEAT"/>
    <property type="match status" value="1"/>
</dbReference>
<reference evidence="5 6" key="1">
    <citation type="submission" date="2019-04" db="EMBL/GenBank/DDBJ databases">
        <title>Fungal friends and foes A comparative genomics study of 23 Aspergillus species from section Flavi.</title>
        <authorList>
            <consortium name="DOE Joint Genome Institute"/>
            <person name="Kjaerbolling I."/>
            <person name="Vesth T.C."/>
            <person name="Frisvad J.C."/>
            <person name="Nybo J.L."/>
            <person name="Theobald S."/>
            <person name="Kildgaard S."/>
            <person name="Petersen T.I."/>
            <person name="Kuo A."/>
            <person name="Sato A."/>
            <person name="Lyhne E.K."/>
            <person name="Kogle M.E."/>
            <person name="Wiebenga A."/>
            <person name="Kun R.S."/>
            <person name="Lubbers R.J."/>
            <person name="Makela M.R."/>
            <person name="Barry K."/>
            <person name="Chovatia M."/>
            <person name="Clum A."/>
            <person name="Daum C."/>
            <person name="Haridas S."/>
            <person name="He G."/>
            <person name="LaButti K."/>
            <person name="Lipzen A."/>
            <person name="Mondo S."/>
            <person name="Pangilinan J."/>
            <person name="Riley R."/>
            <person name="Salamov A."/>
            <person name="Simmons B.A."/>
            <person name="Magnuson J.K."/>
            <person name="Henrissat B."/>
            <person name="Mortensen U.H."/>
            <person name="Larsen T.O."/>
            <person name="De vries R.P."/>
            <person name="Grigoriev I.V."/>
            <person name="Machida M."/>
            <person name="Baker S.E."/>
            <person name="Andersen M.R."/>
        </authorList>
    </citation>
    <scope>NUCLEOTIDE SEQUENCE [LARGE SCALE GENOMIC DNA]</scope>
    <source>
        <strain evidence="5 6">CBS 126849</strain>
    </source>
</reference>
<gene>
    <name evidence="5" type="ORF">BDV33DRAFT_210793</name>
</gene>
<dbReference type="InterPro" id="IPR050663">
    <property type="entry name" value="Ankyrin-SOCS_Box"/>
</dbReference>
<protein>
    <submittedName>
        <fullName evidence="5">Ankyrin repeat-containing domain protein</fullName>
    </submittedName>
</protein>
<dbReference type="AlphaFoldDB" id="A0A5N6E638"/>
<keyword evidence="2 3" id="KW-0040">ANK repeat</keyword>
<sequence>MRNLTKELHIAITGDNTDSVTRLLDEGAPMIPEHFALATQKKRYAILELFLDRGYNINADIDREIPSAVVYALDDTTLLEWFLKHDANPNKRCCIRDCTPLSFAVWKGPFEAIKILFENGGSSAQGQLLHYAAMRNTTDSLAVLEYIYNKYPEANASNINKLLDQDSPADFEMNFRAGLGTPLHYAALAGSLDSVKFLMEKGGDPWILDPYGRTACSWAIYGGQEHVAQLLKSPRNSMPSNTENQESNSASIVV</sequence>
<accession>A0A5N6E638</accession>
<dbReference type="SUPFAM" id="SSF48403">
    <property type="entry name" value="Ankyrin repeat"/>
    <property type="match status" value="1"/>
</dbReference>
<evidence type="ECO:0000256" key="4">
    <source>
        <dbReference type="SAM" id="MobiDB-lite"/>
    </source>
</evidence>
<dbReference type="GO" id="GO:0005634">
    <property type="term" value="C:nucleus"/>
    <property type="evidence" value="ECO:0007669"/>
    <property type="project" value="TreeGrafter"/>
</dbReference>
<evidence type="ECO:0000256" key="1">
    <source>
        <dbReference type="ARBA" id="ARBA00022737"/>
    </source>
</evidence>
<dbReference type="InterPro" id="IPR002110">
    <property type="entry name" value="Ankyrin_rpt"/>
</dbReference>
<dbReference type="Pfam" id="PF12796">
    <property type="entry name" value="Ank_2"/>
    <property type="match status" value="1"/>
</dbReference>
<dbReference type="PANTHER" id="PTHR24193">
    <property type="entry name" value="ANKYRIN REPEAT PROTEIN"/>
    <property type="match status" value="1"/>
</dbReference>
<feature type="region of interest" description="Disordered" evidence="4">
    <location>
        <begin position="234"/>
        <end position="254"/>
    </location>
</feature>
<proteinExistence type="predicted"/>
<dbReference type="PROSITE" id="PS50297">
    <property type="entry name" value="ANK_REP_REGION"/>
    <property type="match status" value="1"/>
</dbReference>
<dbReference type="PANTHER" id="PTHR24193:SF121">
    <property type="entry name" value="ADA2A-CONTAINING COMPLEX COMPONENT 3, ISOFORM D"/>
    <property type="match status" value="1"/>
</dbReference>
<dbReference type="EMBL" id="ML733836">
    <property type="protein sequence ID" value="KAB8212838.1"/>
    <property type="molecule type" value="Genomic_DNA"/>
</dbReference>
<dbReference type="GO" id="GO:0045944">
    <property type="term" value="P:positive regulation of transcription by RNA polymerase II"/>
    <property type="evidence" value="ECO:0007669"/>
    <property type="project" value="TreeGrafter"/>
</dbReference>
<dbReference type="SMART" id="SM00248">
    <property type="entry name" value="ANK"/>
    <property type="match status" value="4"/>
</dbReference>
<dbReference type="InterPro" id="IPR036770">
    <property type="entry name" value="Ankyrin_rpt-contain_sf"/>
</dbReference>
<name>A0A5N6E638_9EURO</name>
<dbReference type="Proteomes" id="UP000326799">
    <property type="component" value="Unassembled WGS sequence"/>
</dbReference>
<dbReference type="Gene3D" id="1.25.40.20">
    <property type="entry name" value="Ankyrin repeat-containing domain"/>
    <property type="match status" value="2"/>
</dbReference>
<evidence type="ECO:0000256" key="2">
    <source>
        <dbReference type="ARBA" id="ARBA00023043"/>
    </source>
</evidence>
<evidence type="ECO:0000313" key="5">
    <source>
        <dbReference type="EMBL" id="KAB8212838.1"/>
    </source>
</evidence>
<organism evidence="5 6">
    <name type="scientific">Aspergillus novoparasiticus</name>
    <dbReference type="NCBI Taxonomy" id="986946"/>
    <lineage>
        <taxon>Eukaryota</taxon>
        <taxon>Fungi</taxon>
        <taxon>Dikarya</taxon>
        <taxon>Ascomycota</taxon>
        <taxon>Pezizomycotina</taxon>
        <taxon>Eurotiomycetes</taxon>
        <taxon>Eurotiomycetidae</taxon>
        <taxon>Eurotiales</taxon>
        <taxon>Aspergillaceae</taxon>
        <taxon>Aspergillus</taxon>
        <taxon>Aspergillus subgen. Circumdati</taxon>
    </lineage>
</organism>
<dbReference type="GO" id="GO:0000976">
    <property type="term" value="F:transcription cis-regulatory region binding"/>
    <property type="evidence" value="ECO:0007669"/>
    <property type="project" value="TreeGrafter"/>
</dbReference>
<evidence type="ECO:0000256" key="3">
    <source>
        <dbReference type="PROSITE-ProRule" id="PRU00023"/>
    </source>
</evidence>
<evidence type="ECO:0000313" key="6">
    <source>
        <dbReference type="Proteomes" id="UP000326799"/>
    </source>
</evidence>
<keyword evidence="6" id="KW-1185">Reference proteome</keyword>